<keyword evidence="8 13" id="KW-1208">Phospholipid metabolism</keyword>
<evidence type="ECO:0000256" key="13">
    <source>
        <dbReference type="HAMAP-Rule" id="MF_00394"/>
    </source>
</evidence>
<accession>A0A1I6CUB2</accession>
<evidence type="ECO:0000256" key="10">
    <source>
        <dbReference type="ARBA" id="ARBA00066687"/>
    </source>
</evidence>
<feature type="binding site" evidence="13">
    <location>
        <position position="142"/>
    </location>
    <ligand>
        <name>sn-glycerol 3-phosphate</name>
        <dbReference type="ChEBI" id="CHEBI:57597"/>
    </ligand>
</feature>
<dbReference type="GO" id="GO:0006650">
    <property type="term" value="P:glycerophospholipid metabolic process"/>
    <property type="evidence" value="ECO:0007669"/>
    <property type="project" value="UniProtKB-UniRule"/>
</dbReference>
<feature type="active site" description="Proton acceptor" evidence="13 14">
    <location>
        <position position="195"/>
    </location>
</feature>
<evidence type="ECO:0000256" key="14">
    <source>
        <dbReference type="PIRSR" id="PIRSR000114-1"/>
    </source>
</evidence>
<protein>
    <recommendedName>
        <fullName evidence="11 13">Glycerol-3-phosphate dehydrogenase [NAD(P)+]</fullName>
        <ecNumber evidence="10 13">1.1.1.94</ecNumber>
    </recommendedName>
    <alternativeName>
        <fullName evidence="13">NAD(P)(+)-dependent glycerol-3-phosphate dehydrogenase</fullName>
    </alternativeName>
    <alternativeName>
        <fullName evidence="12 13">NAD(P)H-dependent dihydroxyacetone-phosphate reductase</fullName>
    </alternativeName>
</protein>
<feature type="domain" description="Glycerol-3-phosphate dehydrogenase NAD-dependent N-terminal" evidence="18">
    <location>
        <begin position="7"/>
        <end position="163"/>
    </location>
</feature>
<feature type="binding site" evidence="16">
    <location>
        <position position="144"/>
    </location>
    <ligand>
        <name>NAD(+)</name>
        <dbReference type="ChEBI" id="CHEBI:57540"/>
    </ligand>
</feature>
<dbReference type="GO" id="GO:0005829">
    <property type="term" value="C:cytosol"/>
    <property type="evidence" value="ECO:0007669"/>
    <property type="project" value="TreeGrafter"/>
</dbReference>
<keyword evidence="21" id="KW-1185">Reference proteome</keyword>
<feature type="binding site" evidence="13">
    <location>
        <position position="285"/>
    </location>
    <ligand>
        <name>NADPH</name>
        <dbReference type="ChEBI" id="CHEBI:57783"/>
    </ligand>
</feature>
<dbReference type="GO" id="GO:0046168">
    <property type="term" value="P:glycerol-3-phosphate catabolic process"/>
    <property type="evidence" value="ECO:0007669"/>
    <property type="project" value="InterPro"/>
</dbReference>
<comment type="catalytic activity">
    <reaction evidence="13">
        <text>sn-glycerol 3-phosphate + NAD(+) = dihydroxyacetone phosphate + NADH + H(+)</text>
        <dbReference type="Rhea" id="RHEA:11092"/>
        <dbReference type="ChEBI" id="CHEBI:15378"/>
        <dbReference type="ChEBI" id="CHEBI:57540"/>
        <dbReference type="ChEBI" id="CHEBI:57597"/>
        <dbReference type="ChEBI" id="CHEBI:57642"/>
        <dbReference type="ChEBI" id="CHEBI:57945"/>
        <dbReference type="EC" id="1.1.1.94"/>
    </reaction>
</comment>
<keyword evidence="5 13" id="KW-0520">NAD</keyword>
<feature type="binding site" evidence="13">
    <location>
        <position position="36"/>
    </location>
    <ligand>
        <name>NADPH</name>
        <dbReference type="ChEBI" id="CHEBI:57783"/>
    </ligand>
</feature>
<feature type="binding site" evidence="13">
    <location>
        <position position="283"/>
    </location>
    <ligand>
        <name>NADPH</name>
        <dbReference type="ChEBI" id="CHEBI:57783"/>
    </ligand>
</feature>
<evidence type="ECO:0000256" key="16">
    <source>
        <dbReference type="PIRSR" id="PIRSR000114-3"/>
    </source>
</evidence>
<evidence type="ECO:0000256" key="15">
    <source>
        <dbReference type="PIRSR" id="PIRSR000114-2"/>
    </source>
</evidence>
<dbReference type="OrthoDB" id="9812273at2"/>
<evidence type="ECO:0000256" key="9">
    <source>
        <dbReference type="ARBA" id="ARBA00052716"/>
    </source>
</evidence>
<evidence type="ECO:0000256" key="4">
    <source>
        <dbReference type="ARBA" id="ARBA00023002"/>
    </source>
</evidence>
<dbReference type="FunFam" id="3.40.50.720:FF:000019">
    <property type="entry name" value="Glycerol-3-phosphate dehydrogenase [NAD(P)+]"/>
    <property type="match status" value="1"/>
</dbReference>
<dbReference type="Gene3D" id="1.10.1040.10">
    <property type="entry name" value="N-(1-d-carboxylethyl)-l-norvaline Dehydrogenase, domain 2"/>
    <property type="match status" value="1"/>
</dbReference>
<feature type="domain" description="Glycerol-3-phosphate dehydrogenase NAD-dependent C-terminal" evidence="19">
    <location>
        <begin position="184"/>
        <end position="325"/>
    </location>
</feature>
<feature type="binding site" evidence="13">
    <location>
        <position position="52"/>
    </location>
    <ligand>
        <name>NADPH</name>
        <dbReference type="ChEBI" id="CHEBI:57783"/>
    </ligand>
</feature>
<dbReference type="PANTHER" id="PTHR11728:SF1">
    <property type="entry name" value="GLYCEROL-3-PHOSPHATE DEHYDROGENASE [NAD(+)] 2, CHLOROPLASTIC"/>
    <property type="match status" value="1"/>
</dbReference>
<feature type="binding site" evidence="16">
    <location>
        <begin position="11"/>
        <end position="16"/>
    </location>
    <ligand>
        <name>NAD(+)</name>
        <dbReference type="ChEBI" id="CHEBI:57540"/>
    </ligand>
</feature>
<feature type="binding site" evidence="13">
    <location>
        <position position="258"/>
    </location>
    <ligand>
        <name>sn-glycerol 3-phosphate</name>
        <dbReference type="ChEBI" id="CHEBI:57597"/>
    </ligand>
</feature>
<feature type="binding site" evidence="13">
    <location>
        <position position="15"/>
    </location>
    <ligand>
        <name>NADPH</name>
        <dbReference type="ChEBI" id="CHEBI:57783"/>
    </ligand>
</feature>
<evidence type="ECO:0000256" key="6">
    <source>
        <dbReference type="ARBA" id="ARBA00023098"/>
    </source>
</evidence>
<evidence type="ECO:0000256" key="11">
    <source>
        <dbReference type="ARBA" id="ARBA00069372"/>
    </source>
</evidence>
<dbReference type="PIRSF" id="PIRSF000114">
    <property type="entry name" value="Glycerol-3-P_dh"/>
    <property type="match status" value="1"/>
</dbReference>
<dbReference type="Gene3D" id="3.40.50.720">
    <property type="entry name" value="NAD(P)-binding Rossmann-like Domain"/>
    <property type="match status" value="1"/>
</dbReference>
<keyword evidence="7 13" id="KW-0594">Phospholipid biosynthesis</keyword>
<feature type="binding site" evidence="13">
    <location>
        <position position="14"/>
    </location>
    <ligand>
        <name>NADPH</name>
        <dbReference type="ChEBI" id="CHEBI:57783"/>
    </ligand>
</feature>
<dbReference type="HAMAP" id="MF_00394">
    <property type="entry name" value="NAD_Glyc3P_dehydrog"/>
    <property type="match status" value="1"/>
</dbReference>
<dbReference type="SUPFAM" id="SSF51735">
    <property type="entry name" value="NAD(P)-binding Rossmann-fold domains"/>
    <property type="match status" value="1"/>
</dbReference>
<dbReference type="GO" id="GO:0141153">
    <property type="term" value="F:glycerol-3-phosphate dehydrogenase (NADP+) activity"/>
    <property type="evidence" value="ECO:0007669"/>
    <property type="project" value="RHEA"/>
</dbReference>
<dbReference type="Pfam" id="PF01210">
    <property type="entry name" value="NAD_Gly3P_dh_N"/>
    <property type="match status" value="1"/>
</dbReference>
<feature type="binding site" evidence="13">
    <location>
        <position position="140"/>
    </location>
    <ligand>
        <name>sn-glycerol 3-phosphate</name>
        <dbReference type="ChEBI" id="CHEBI:57597"/>
    </ligand>
</feature>
<feature type="binding site" evidence="13">
    <location>
        <position position="260"/>
    </location>
    <ligand>
        <name>sn-glycerol 3-phosphate</name>
        <dbReference type="ChEBI" id="CHEBI:57597"/>
    </ligand>
</feature>
<dbReference type="PANTHER" id="PTHR11728">
    <property type="entry name" value="GLYCEROL-3-PHOSPHATE DEHYDROGENASE"/>
    <property type="match status" value="1"/>
</dbReference>
<evidence type="ECO:0000259" key="19">
    <source>
        <dbReference type="Pfam" id="PF07479"/>
    </source>
</evidence>
<dbReference type="PRINTS" id="PR00077">
    <property type="entry name" value="GPDHDRGNASE"/>
</dbReference>
<dbReference type="EMBL" id="FOYM01000002">
    <property type="protein sequence ID" value="SFQ96697.1"/>
    <property type="molecule type" value="Genomic_DNA"/>
</dbReference>
<dbReference type="InterPro" id="IPR006109">
    <property type="entry name" value="G3P_DH_NAD-dep_C"/>
</dbReference>
<comment type="similarity">
    <text evidence="1 13 17">Belongs to the NAD-dependent glycerol-3-phosphate dehydrogenase family.</text>
</comment>
<dbReference type="GO" id="GO:0051287">
    <property type="term" value="F:NAD binding"/>
    <property type="evidence" value="ECO:0007669"/>
    <property type="project" value="InterPro"/>
</dbReference>
<dbReference type="NCBIfam" id="NF000940">
    <property type="entry name" value="PRK00094.1-2"/>
    <property type="match status" value="1"/>
</dbReference>
<feature type="binding site" evidence="13">
    <location>
        <position position="248"/>
    </location>
    <ligand>
        <name>sn-glycerol 3-phosphate</name>
        <dbReference type="ChEBI" id="CHEBI:57597"/>
    </ligand>
</feature>
<dbReference type="InterPro" id="IPR036291">
    <property type="entry name" value="NAD(P)-bd_dom_sf"/>
</dbReference>
<feature type="binding site" evidence="13">
    <location>
        <position position="195"/>
    </location>
    <ligand>
        <name>sn-glycerol 3-phosphate</name>
        <dbReference type="ChEBI" id="CHEBI:57597"/>
    </ligand>
</feature>
<dbReference type="GO" id="GO:0008654">
    <property type="term" value="P:phospholipid biosynthetic process"/>
    <property type="evidence" value="ECO:0007669"/>
    <property type="project" value="UniProtKB-KW"/>
</dbReference>
<dbReference type="InterPro" id="IPR013328">
    <property type="entry name" value="6PGD_dom2"/>
</dbReference>
<feature type="binding site" evidence="13">
    <location>
        <position position="144"/>
    </location>
    <ligand>
        <name>NADPH</name>
        <dbReference type="ChEBI" id="CHEBI:57783"/>
    </ligand>
</feature>
<keyword evidence="6 13" id="KW-0443">Lipid metabolism</keyword>
<sequence length="351" mass="37767">MAGTNHVAVLGAGSWGTALACHLAGRGGKIKLWARRPELVKQIKACRENKRYLPGIILPENIQVTGDLAGALAGAKYIVFSVPSHSFREVLKSALPVIREDALIVNTAKGIEEDTMLRLSEVYTSQAGARRAGNYVVLSGPSHAEEVALNMPTAVVVASPSRTTAEKAQDLFMMDNFRVYTNPDVIGVEIGGALKNVIALGTGIVDGLSGSDNAKAALMTRGLAEITRLGMAMHANPLTFAGLAGLGDLIVTCTSMHSRNRRAGIEIGRGKKLAEALAGVNMVVEGVRTTRAAYGLARRWGVEMPITEQMYRVLFQSMPPEEAVNNLMARVKTHEVEEVALSKIKWWIERN</sequence>
<dbReference type="Pfam" id="PF07479">
    <property type="entry name" value="NAD_Gly3P_dh_C"/>
    <property type="match status" value="1"/>
</dbReference>
<feature type="binding site" evidence="16">
    <location>
        <position position="259"/>
    </location>
    <ligand>
        <name>NAD(+)</name>
        <dbReference type="ChEBI" id="CHEBI:57540"/>
    </ligand>
</feature>
<dbReference type="STRING" id="39060.SAMN05660706_10245"/>
<feature type="binding site" evidence="13">
    <location>
        <position position="259"/>
    </location>
    <ligand>
        <name>NADPH</name>
        <dbReference type="ChEBI" id="CHEBI:57783"/>
    </ligand>
</feature>
<comment type="catalytic activity">
    <reaction evidence="9">
        <text>sn-glycerol 3-phosphate + NADP(+) = dihydroxyacetone phosphate + NADPH + H(+)</text>
        <dbReference type="Rhea" id="RHEA:11096"/>
        <dbReference type="ChEBI" id="CHEBI:15378"/>
        <dbReference type="ChEBI" id="CHEBI:57597"/>
        <dbReference type="ChEBI" id="CHEBI:57642"/>
        <dbReference type="ChEBI" id="CHEBI:57783"/>
        <dbReference type="ChEBI" id="CHEBI:58349"/>
        <dbReference type="EC" id="1.1.1.94"/>
    </reaction>
    <physiologicalReaction direction="right-to-left" evidence="9">
        <dbReference type="Rhea" id="RHEA:11098"/>
    </physiologicalReaction>
</comment>
<organism evidence="20 21">
    <name type="scientific">Desulfoscipio geothermicus DSM 3669</name>
    <dbReference type="NCBI Taxonomy" id="1121426"/>
    <lineage>
        <taxon>Bacteria</taxon>
        <taxon>Bacillati</taxon>
        <taxon>Bacillota</taxon>
        <taxon>Clostridia</taxon>
        <taxon>Eubacteriales</taxon>
        <taxon>Desulfallaceae</taxon>
        <taxon>Desulfoscipio</taxon>
    </lineage>
</organism>
<evidence type="ECO:0000256" key="7">
    <source>
        <dbReference type="ARBA" id="ARBA00023209"/>
    </source>
</evidence>
<dbReference type="AlphaFoldDB" id="A0A1I6CUB2"/>
<evidence type="ECO:0000256" key="12">
    <source>
        <dbReference type="ARBA" id="ARBA00080511"/>
    </source>
</evidence>
<evidence type="ECO:0000313" key="21">
    <source>
        <dbReference type="Proteomes" id="UP000199584"/>
    </source>
</evidence>
<dbReference type="InterPro" id="IPR008927">
    <property type="entry name" value="6-PGluconate_DH-like_C_sf"/>
</dbReference>
<keyword evidence="2 13" id="KW-0444">Lipid biosynthesis</keyword>
<evidence type="ECO:0000256" key="8">
    <source>
        <dbReference type="ARBA" id="ARBA00023264"/>
    </source>
</evidence>
<dbReference type="Proteomes" id="UP000199584">
    <property type="component" value="Unassembled WGS sequence"/>
</dbReference>
<dbReference type="GO" id="GO:0046167">
    <property type="term" value="P:glycerol-3-phosphate biosynthetic process"/>
    <property type="evidence" value="ECO:0007669"/>
    <property type="project" value="UniProtKB-UniRule"/>
</dbReference>
<evidence type="ECO:0000256" key="3">
    <source>
        <dbReference type="ARBA" id="ARBA00022857"/>
    </source>
</evidence>
<dbReference type="GO" id="GO:0141152">
    <property type="term" value="F:glycerol-3-phosphate dehydrogenase (NAD+) activity"/>
    <property type="evidence" value="ECO:0007669"/>
    <property type="project" value="RHEA"/>
</dbReference>
<evidence type="ECO:0000256" key="5">
    <source>
        <dbReference type="ARBA" id="ARBA00023027"/>
    </source>
</evidence>
<feature type="binding site" evidence="13">
    <location>
        <position position="35"/>
    </location>
    <ligand>
        <name>NADPH</name>
        <dbReference type="ChEBI" id="CHEBI:57783"/>
    </ligand>
</feature>
<dbReference type="EC" id="1.1.1.94" evidence="10 13"/>
<feature type="binding site" evidence="13">
    <location>
        <position position="109"/>
    </location>
    <ligand>
        <name>sn-glycerol 3-phosphate</name>
        <dbReference type="ChEBI" id="CHEBI:57597"/>
    </ligand>
</feature>
<dbReference type="NCBIfam" id="NF000942">
    <property type="entry name" value="PRK00094.1-4"/>
    <property type="match status" value="1"/>
</dbReference>
<keyword evidence="4 13" id="KW-0560">Oxidoreductase</keyword>
<feature type="binding site" evidence="15">
    <location>
        <begin position="259"/>
        <end position="260"/>
    </location>
    <ligand>
        <name>substrate</name>
    </ligand>
</feature>
<evidence type="ECO:0000259" key="18">
    <source>
        <dbReference type="Pfam" id="PF01210"/>
    </source>
</evidence>
<evidence type="ECO:0000256" key="17">
    <source>
        <dbReference type="RuleBase" id="RU000437"/>
    </source>
</evidence>
<keyword evidence="13" id="KW-0963">Cytoplasm</keyword>
<dbReference type="RefSeq" id="WP_092481725.1">
    <property type="nucleotide sequence ID" value="NZ_FOYM01000002.1"/>
</dbReference>
<evidence type="ECO:0000313" key="20">
    <source>
        <dbReference type="EMBL" id="SFQ96697.1"/>
    </source>
</evidence>
<name>A0A1I6CUB2_9FIRM</name>
<evidence type="ECO:0000256" key="1">
    <source>
        <dbReference type="ARBA" id="ARBA00011009"/>
    </source>
</evidence>
<dbReference type="FunFam" id="1.10.1040.10:FF:000001">
    <property type="entry name" value="Glycerol-3-phosphate dehydrogenase [NAD(P)+]"/>
    <property type="match status" value="1"/>
</dbReference>
<comment type="pathway">
    <text evidence="13">Membrane lipid metabolism; glycerophospholipid metabolism.</text>
</comment>
<dbReference type="InterPro" id="IPR011128">
    <property type="entry name" value="G3P_DH_NAD-dep_N"/>
</dbReference>
<dbReference type="SUPFAM" id="SSF48179">
    <property type="entry name" value="6-phosphogluconate dehydrogenase C-terminal domain-like"/>
    <property type="match status" value="1"/>
</dbReference>
<dbReference type="NCBIfam" id="NF000941">
    <property type="entry name" value="PRK00094.1-3"/>
    <property type="match status" value="1"/>
</dbReference>
<feature type="binding site" evidence="13">
    <location>
        <position position="109"/>
    </location>
    <ligand>
        <name>NADPH</name>
        <dbReference type="ChEBI" id="CHEBI:57783"/>
    </ligand>
</feature>
<comment type="subcellular location">
    <subcellularLocation>
        <location evidence="13">Cytoplasm</location>
    </subcellularLocation>
</comment>
<proteinExistence type="inferred from homology"/>
<dbReference type="InterPro" id="IPR006168">
    <property type="entry name" value="G3P_DH_NAD-dep"/>
</dbReference>
<gene>
    <name evidence="13" type="primary">gpsA</name>
    <name evidence="20" type="ORF">SAMN05660706_10245</name>
</gene>
<feature type="binding site" evidence="15">
    <location>
        <position position="109"/>
    </location>
    <ligand>
        <name>substrate</name>
    </ligand>
</feature>
<dbReference type="UniPathway" id="UPA00940"/>
<feature type="binding site" evidence="13">
    <location>
        <position position="259"/>
    </location>
    <ligand>
        <name>sn-glycerol 3-phosphate</name>
        <dbReference type="ChEBI" id="CHEBI:57597"/>
    </ligand>
</feature>
<dbReference type="GO" id="GO:0005975">
    <property type="term" value="P:carbohydrate metabolic process"/>
    <property type="evidence" value="ECO:0007669"/>
    <property type="project" value="InterPro"/>
</dbReference>
<keyword evidence="3 13" id="KW-0521">NADP</keyword>
<keyword evidence="13" id="KW-0547">Nucleotide-binding</keyword>
<evidence type="ECO:0000256" key="2">
    <source>
        <dbReference type="ARBA" id="ARBA00022516"/>
    </source>
</evidence>
<reference evidence="21" key="1">
    <citation type="submission" date="2016-10" db="EMBL/GenBank/DDBJ databases">
        <authorList>
            <person name="Varghese N."/>
            <person name="Submissions S."/>
        </authorList>
    </citation>
    <scope>NUCLEOTIDE SEQUENCE [LARGE SCALE GENOMIC DNA]</scope>
    <source>
        <strain evidence="21">DSM 3669</strain>
    </source>
</reference>
<comment type="function">
    <text evidence="13">Catalyzes the reduction of the glycolytic intermediate dihydroxyacetone phosphate (DHAP) to sn-glycerol 3-phosphate (G3P), the key precursor for phospholipid synthesis.</text>
</comment>